<dbReference type="AlphaFoldDB" id="A0A1B1AZV2"/>
<dbReference type="STRING" id="68214.AVL59_22895"/>
<dbReference type="PANTHER" id="PTHR46637:SF1">
    <property type="entry name" value="BLL5188 PROTEIN"/>
    <property type="match status" value="1"/>
</dbReference>
<dbReference type="OrthoDB" id="4546548at2"/>
<dbReference type="KEGG" id="sgs:AVL59_22895"/>
<evidence type="ECO:0000259" key="1">
    <source>
        <dbReference type="Pfam" id="PF13340"/>
    </source>
</evidence>
<name>A0A1B1AZV2_9ACTN</name>
<organism evidence="2 3">
    <name type="scientific">Streptomyces griseochromogenes</name>
    <dbReference type="NCBI Taxonomy" id="68214"/>
    <lineage>
        <taxon>Bacteria</taxon>
        <taxon>Bacillati</taxon>
        <taxon>Actinomycetota</taxon>
        <taxon>Actinomycetes</taxon>
        <taxon>Kitasatosporales</taxon>
        <taxon>Streptomycetaceae</taxon>
        <taxon>Streptomyces</taxon>
    </lineage>
</organism>
<evidence type="ECO:0000313" key="3">
    <source>
        <dbReference type="Proteomes" id="UP000092659"/>
    </source>
</evidence>
<dbReference type="InterPro" id="IPR025161">
    <property type="entry name" value="IS402-like_dom"/>
</dbReference>
<evidence type="ECO:0000313" key="2">
    <source>
        <dbReference type="EMBL" id="ANP52041.1"/>
    </source>
</evidence>
<gene>
    <name evidence="2" type="ORF">AVL59_22895</name>
</gene>
<protein>
    <recommendedName>
        <fullName evidence="1">Insertion element IS402-like domain-containing protein</fullName>
    </recommendedName>
</protein>
<accession>A0A1B1AZV2</accession>
<dbReference type="InterPro" id="IPR052909">
    <property type="entry name" value="Transposase_6_like"/>
</dbReference>
<feature type="domain" description="Insertion element IS402-like" evidence="1">
    <location>
        <begin position="8"/>
        <end position="71"/>
    </location>
</feature>
<dbReference type="EMBL" id="CP016279">
    <property type="protein sequence ID" value="ANP52041.1"/>
    <property type="molecule type" value="Genomic_DNA"/>
</dbReference>
<dbReference type="Pfam" id="PF13340">
    <property type="entry name" value="DUF4096"/>
    <property type="match status" value="1"/>
</dbReference>
<sequence>MVRCGETSDAAWAVIAPWLPPVGRARGQRRDHRQVLEGIMFKFRTDLPWRGLPERFRLWQTVHGRFARWAAPSTAS</sequence>
<dbReference type="PANTHER" id="PTHR46637">
    <property type="entry name" value="TIS1421-TRANSPOSASE PROTEIN A"/>
    <property type="match status" value="1"/>
</dbReference>
<reference evidence="2 3" key="1">
    <citation type="submission" date="2016-06" db="EMBL/GenBank/DDBJ databases">
        <title>Complete genome sequence of Streptomyces griseochromogenes ATCC 14511, the Blasticidin S producer.</title>
        <authorList>
            <person name="Wu L."/>
        </authorList>
    </citation>
    <scope>NUCLEOTIDE SEQUENCE [LARGE SCALE GENOMIC DNA]</scope>
    <source>
        <strain evidence="2 3">ATCC 14511</strain>
    </source>
</reference>
<proteinExistence type="predicted"/>
<dbReference type="Proteomes" id="UP000092659">
    <property type="component" value="Chromosome"/>
</dbReference>
<dbReference type="RefSeq" id="WP_067307502.1">
    <property type="nucleotide sequence ID" value="NZ_CP016279.1"/>
</dbReference>